<comment type="similarity">
    <text evidence="2">Belongs to the ABC transporter superfamily. ABCC family. Conjugate transporter (TC 3.A.1.208) subfamily.</text>
</comment>
<dbReference type="AlphaFoldDB" id="A0A1R2CJR9"/>
<dbReference type="InterPro" id="IPR003439">
    <property type="entry name" value="ABC_transporter-like_ATP-bd"/>
</dbReference>
<keyword evidence="3" id="KW-0813">Transport</keyword>
<dbReference type="Pfam" id="PF00005">
    <property type="entry name" value="ABC_tran"/>
    <property type="match status" value="2"/>
</dbReference>
<feature type="transmembrane region" description="Helical" evidence="10">
    <location>
        <begin position="919"/>
        <end position="939"/>
    </location>
</feature>
<evidence type="ECO:0000259" key="12">
    <source>
        <dbReference type="PROSITE" id="PS50929"/>
    </source>
</evidence>
<dbReference type="InterPro" id="IPR044746">
    <property type="entry name" value="ABCC_6TM_D1"/>
</dbReference>
<dbReference type="PROSITE" id="PS50929">
    <property type="entry name" value="ABC_TM1F"/>
    <property type="match status" value="2"/>
</dbReference>
<dbReference type="GO" id="GO:0140359">
    <property type="term" value="F:ABC-type transporter activity"/>
    <property type="evidence" value="ECO:0007669"/>
    <property type="project" value="InterPro"/>
</dbReference>
<sequence length="1259" mass="143038">MDNPVEYATFPYDEASWFDDLFLRWVFPMAKYFRSKPPSMENMIKLPDRLHYDDNFKKVNKAWKKESLNKNPNIFNALWTVLKKEYLLANLPGIISYNFMILSSLMIVYIVNYINNNNEPVSHIVGYIIAYSIFVMIISLGINRSFIMCYFFTAKLKGILTQMIFEKSLKTYLGEISQGDQIGKITSLVSADVEFFEGLVIMPFFFAMPTFFIGSGILLGFNLGASGIVGLLVAIFHFPLIYYFGKVIGKYRYLTSAIGDARMKMITNLIEGIRIVKLYGWEHPYLESLFNKRQLEINQYKKKALVSCFYKSINYGSMGLVLFVTFSMYIALGNKLEAGTSFSSIAILILCTSMVSLIGTAGIMQVFLLIIAMKRITQSLLMQERTKIEFETCSEKYSLQVRHCTFMWKEPEKTKNDESEMSTIRESKTIWSLNNLNFKCKPGELIIVIGSVGSGKSALFMGLLREIFLAEGEVKANGRISLASEEPWIISGTIKQNILMGLGMDEEWYDKVTTGCCLDKDFEQFNEYRDETIVGDRGITLSGGQKARVSLARAVYANREIILLDDPLSAVDPEVCSKLFHDCIKGVLADKTVILATHQAHFVSHADKVMILDDGKQIFFGTYEELIEGGFSSYLGKLSQNKKAADEEVVKKIETKEYKRSATQDIKSIQVEERAKGNVPFKIYWRFLMFGYYNWFIILLCTLLQCAAQVSYLSIIYWIAYWSSAPDQENSKYILGMGILVIILYIFTFFRTYVMNFPLIKSSQKLHNQALSGLAYTKSVFFDQNPTGRMLNRFSKDTSLMDETLVMTLGECVTTFTLVFGNFIVIVIINPYILIALAVMVTYFIILTRYLARINKDLKVLDLTTKSPIISLLNTSIHGLSTIRCLDLSHRLKREMRSSIGENLKSYISFQVIFRGIQMYLDIGPNIMNVVNIIVLVLIKDTMTPGLAGMSISLTITIMGYVGYLFRIGIDTDNNMASPQRLFEYQKLEPEGDHIKDGSFKISKGKIEVRELYMKYRENYDFALKGLNFTIQPGMKTGIIGRTGAGKSSIMQVLFRLTNPQQGTIFIDGQDYLKAGLHELRKQMSVIPQTATLFIASLKDNLDPFHEHSDDEIKKVLGKVRLGGLLDHLPKGLESQINSKGLSLSAGQKQLVCLARAILRRNKIVMIDEATANVDSETDEFIQSQLMKRFKNSTLLIVAHRLRTVIESDWMVVMDEGKTLQEGHPRDLIKEPDSLLMKMIKHTGQEESEYLLSKLVTIG</sequence>
<dbReference type="FunFam" id="3.40.50.300:FF:000973">
    <property type="entry name" value="Multidrug resistance-associated protein 4"/>
    <property type="match status" value="1"/>
</dbReference>
<keyword evidence="9 10" id="KW-0472">Membrane</keyword>
<comment type="caution">
    <text evidence="13">The sequence shown here is derived from an EMBL/GenBank/DDBJ whole genome shotgun (WGS) entry which is preliminary data.</text>
</comment>
<dbReference type="CDD" id="cd18579">
    <property type="entry name" value="ABC_6TM_ABCC_D1"/>
    <property type="match status" value="1"/>
</dbReference>
<evidence type="ECO:0000256" key="6">
    <source>
        <dbReference type="ARBA" id="ARBA00022741"/>
    </source>
</evidence>
<feature type="transmembrane region" description="Helical" evidence="10">
    <location>
        <begin position="312"/>
        <end position="332"/>
    </location>
</feature>
<dbReference type="CDD" id="cd18580">
    <property type="entry name" value="ABC_6TM_ABCC_D2"/>
    <property type="match status" value="1"/>
</dbReference>
<dbReference type="PANTHER" id="PTHR24223:SF456">
    <property type="entry name" value="MULTIDRUG RESISTANCE-ASSOCIATED PROTEIN LETHAL(2)03659"/>
    <property type="match status" value="1"/>
</dbReference>
<dbReference type="SUPFAM" id="SSF90123">
    <property type="entry name" value="ABC transporter transmembrane region"/>
    <property type="match status" value="2"/>
</dbReference>
<comment type="subcellular location">
    <subcellularLocation>
        <location evidence="1">Membrane</location>
        <topology evidence="1">Multi-pass membrane protein</topology>
    </subcellularLocation>
</comment>
<dbReference type="InterPro" id="IPR036640">
    <property type="entry name" value="ABC1_TM_sf"/>
</dbReference>
<dbReference type="InterPro" id="IPR003593">
    <property type="entry name" value="AAA+_ATPase"/>
</dbReference>
<evidence type="ECO:0000256" key="2">
    <source>
        <dbReference type="ARBA" id="ARBA00009726"/>
    </source>
</evidence>
<proteinExistence type="inferred from homology"/>
<dbReference type="SMART" id="SM00382">
    <property type="entry name" value="AAA"/>
    <property type="match status" value="2"/>
</dbReference>
<feature type="domain" description="ABC transporter" evidence="11">
    <location>
        <begin position="1007"/>
        <end position="1241"/>
    </location>
</feature>
<feature type="transmembrane region" description="Helical" evidence="10">
    <location>
        <begin position="945"/>
        <end position="966"/>
    </location>
</feature>
<dbReference type="CDD" id="cd03250">
    <property type="entry name" value="ABCC_MRP_domain1"/>
    <property type="match status" value="1"/>
</dbReference>
<evidence type="ECO:0000259" key="11">
    <source>
        <dbReference type="PROSITE" id="PS50893"/>
    </source>
</evidence>
<keyword evidence="8 10" id="KW-1133">Transmembrane helix</keyword>
<evidence type="ECO:0000256" key="5">
    <source>
        <dbReference type="ARBA" id="ARBA00022737"/>
    </source>
</evidence>
<dbReference type="Gene3D" id="3.40.50.300">
    <property type="entry name" value="P-loop containing nucleotide triphosphate hydrolases"/>
    <property type="match status" value="2"/>
</dbReference>
<feature type="transmembrane region" description="Helical" evidence="10">
    <location>
        <begin position="87"/>
        <end position="112"/>
    </location>
</feature>
<dbReference type="Gene3D" id="1.20.1560.10">
    <property type="entry name" value="ABC transporter type 1, transmembrane domain"/>
    <property type="match status" value="2"/>
</dbReference>
<dbReference type="Pfam" id="PF00664">
    <property type="entry name" value="ABC_membrane"/>
    <property type="match status" value="2"/>
</dbReference>
<organism evidence="13 14">
    <name type="scientific">Stentor coeruleus</name>
    <dbReference type="NCBI Taxonomy" id="5963"/>
    <lineage>
        <taxon>Eukaryota</taxon>
        <taxon>Sar</taxon>
        <taxon>Alveolata</taxon>
        <taxon>Ciliophora</taxon>
        <taxon>Postciliodesmatophora</taxon>
        <taxon>Heterotrichea</taxon>
        <taxon>Heterotrichida</taxon>
        <taxon>Stentoridae</taxon>
        <taxon>Stentor</taxon>
    </lineage>
</organism>
<keyword evidence="14" id="KW-1185">Reference proteome</keyword>
<evidence type="ECO:0000256" key="3">
    <source>
        <dbReference type="ARBA" id="ARBA00022448"/>
    </source>
</evidence>
<keyword evidence="6" id="KW-0547">Nucleotide-binding</keyword>
<keyword evidence="7" id="KW-0067">ATP-binding</keyword>
<keyword evidence="5" id="KW-0677">Repeat</keyword>
<dbReference type="GO" id="GO:0016887">
    <property type="term" value="F:ATP hydrolysis activity"/>
    <property type="evidence" value="ECO:0007669"/>
    <property type="project" value="InterPro"/>
</dbReference>
<dbReference type="SUPFAM" id="SSF52540">
    <property type="entry name" value="P-loop containing nucleoside triphosphate hydrolases"/>
    <property type="match status" value="2"/>
</dbReference>
<keyword evidence="4 10" id="KW-0812">Transmembrane</keyword>
<evidence type="ECO:0000256" key="8">
    <source>
        <dbReference type="ARBA" id="ARBA00022989"/>
    </source>
</evidence>
<feature type="transmembrane region" description="Helical" evidence="10">
    <location>
        <begin position="733"/>
        <end position="754"/>
    </location>
</feature>
<dbReference type="OrthoDB" id="6500128at2759"/>
<feature type="domain" description="ABC transporter" evidence="11">
    <location>
        <begin position="414"/>
        <end position="639"/>
    </location>
</feature>
<protein>
    <submittedName>
        <fullName evidence="13">Uncharacterized protein</fullName>
    </submittedName>
</protein>
<dbReference type="InterPro" id="IPR027417">
    <property type="entry name" value="P-loop_NTPase"/>
</dbReference>
<dbReference type="InterPro" id="IPR011527">
    <property type="entry name" value="ABC1_TM_dom"/>
</dbReference>
<dbReference type="InterPro" id="IPR044726">
    <property type="entry name" value="ABCC_6TM_D2"/>
</dbReference>
<dbReference type="PROSITE" id="PS00211">
    <property type="entry name" value="ABC_TRANSPORTER_1"/>
    <property type="match status" value="2"/>
</dbReference>
<dbReference type="PROSITE" id="PS50893">
    <property type="entry name" value="ABC_TRANSPORTER_2"/>
    <property type="match status" value="2"/>
</dbReference>
<gene>
    <name evidence="13" type="ORF">SteCoe_8646</name>
</gene>
<evidence type="ECO:0000256" key="7">
    <source>
        <dbReference type="ARBA" id="ARBA00022840"/>
    </source>
</evidence>
<evidence type="ECO:0000256" key="10">
    <source>
        <dbReference type="SAM" id="Phobius"/>
    </source>
</evidence>
<dbReference type="InterPro" id="IPR017871">
    <property type="entry name" value="ABC_transporter-like_CS"/>
</dbReference>
<name>A0A1R2CJR9_9CILI</name>
<dbReference type="FunFam" id="3.40.50.300:FF:000163">
    <property type="entry name" value="Multidrug resistance-associated protein member 4"/>
    <property type="match status" value="1"/>
</dbReference>
<reference evidence="13 14" key="1">
    <citation type="submission" date="2016-11" db="EMBL/GenBank/DDBJ databases">
        <title>The macronuclear genome of Stentor coeruleus: a giant cell with tiny introns.</title>
        <authorList>
            <person name="Slabodnick M."/>
            <person name="Ruby J.G."/>
            <person name="Reiff S.B."/>
            <person name="Swart E.C."/>
            <person name="Gosai S."/>
            <person name="Prabakaran S."/>
            <person name="Witkowska E."/>
            <person name="Larue G.E."/>
            <person name="Fisher S."/>
            <person name="Freeman R.M."/>
            <person name="Gunawardena J."/>
            <person name="Chu W."/>
            <person name="Stover N.A."/>
            <person name="Gregory B.D."/>
            <person name="Nowacki M."/>
            <person name="Derisi J."/>
            <person name="Roy S.W."/>
            <person name="Marshall W.F."/>
            <person name="Sood P."/>
        </authorList>
    </citation>
    <scope>NUCLEOTIDE SEQUENCE [LARGE SCALE GENOMIC DNA]</scope>
    <source>
        <strain evidence="13">WM001</strain>
    </source>
</reference>
<dbReference type="PANTHER" id="PTHR24223">
    <property type="entry name" value="ATP-BINDING CASSETTE SUB-FAMILY C"/>
    <property type="match status" value="1"/>
</dbReference>
<feature type="transmembrane region" description="Helical" evidence="10">
    <location>
        <begin position="692"/>
        <end position="721"/>
    </location>
</feature>
<dbReference type="GO" id="GO:0016020">
    <property type="term" value="C:membrane"/>
    <property type="evidence" value="ECO:0007669"/>
    <property type="project" value="UniProtKB-SubCell"/>
</dbReference>
<feature type="domain" description="ABC transmembrane type-1" evidence="12">
    <location>
        <begin position="99"/>
        <end position="361"/>
    </location>
</feature>
<evidence type="ECO:0000313" key="13">
    <source>
        <dbReference type="EMBL" id="OMJ89258.1"/>
    </source>
</evidence>
<feature type="domain" description="ABC transmembrane type-1" evidence="12">
    <location>
        <begin position="699"/>
        <end position="974"/>
    </location>
</feature>
<feature type="transmembrane region" description="Helical" evidence="10">
    <location>
        <begin position="124"/>
        <end position="142"/>
    </location>
</feature>
<dbReference type="CDD" id="cd03244">
    <property type="entry name" value="ABCC_MRP_domain2"/>
    <property type="match status" value="1"/>
</dbReference>
<dbReference type="InterPro" id="IPR050173">
    <property type="entry name" value="ABC_transporter_C-like"/>
</dbReference>
<feature type="transmembrane region" description="Helical" evidence="10">
    <location>
        <begin position="832"/>
        <end position="852"/>
    </location>
</feature>
<feature type="transmembrane region" description="Helical" evidence="10">
    <location>
        <begin position="344"/>
        <end position="372"/>
    </location>
</feature>
<evidence type="ECO:0000313" key="14">
    <source>
        <dbReference type="Proteomes" id="UP000187209"/>
    </source>
</evidence>
<dbReference type="EMBL" id="MPUH01000130">
    <property type="protein sequence ID" value="OMJ89258.1"/>
    <property type="molecule type" value="Genomic_DNA"/>
</dbReference>
<dbReference type="GO" id="GO:0005524">
    <property type="term" value="F:ATP binding"/>
    <property type="evidence" value="ECO:0007669"/>
    <property type="project" value="UniProtKB-KW"/>
</dbReference>
<feature type="transmembrane region" description="Helical" evidence="10">
    <location>
        <begin position="227"/>
        <end position="245"/>
    </location>
</feature>
<evidence type="ECO:0000256" key="9">
    <source>
        <dbReference type="ARBA" id="ARBA00023136"/>
    </source>
</evidence>
<dbReference type="Proteomes" id="UP000187209">
    <property type="component" value="Unassembled WGS sequence"/>
</dbReference>
<evidence type="ECO:0000256" key="4">
    <source>
        <dbReference type="ARBA" id="ARBA00022692"/>
    </source>
</evidence>
<feature type="transmembrane region" description="Helical" evidence="10">
    <location>
        <begin position="199"/>
        <end position="221"/>
    </location>
</feature>
<accession>A0A1R2CJR9</accession>
<evidence type="ECO:0000256" key="1">
    <source>
        <dbReference type="ARBA" id="ARBA00004141"/>
    </source>
</evidence>